<dbReference type="GO" id="GO:0030127">
    <property type="term" value="C:COPII vesicle coat"/>
    <property type="evidence" value="ECO:0007669"/>
    <property type="project" value="TreeGrafter"/>
</dbReference>
<feature type="repeat" description="WD" evidence="17">
    <location>
        <begin position="187"/>
        <end position="209"/>
    </location>
</feature>
<name>A0A9W9EGN1_9EURO</name>
<dbReference type="SMART" id="SM00320">
    <property type="entry name" value="WD40"/>
    <property type="match status" value="6"/>
</dbReference>
<dbReference type="GO" id="GO:0032008">
    <property type="term" value="P:positive regulation of TOR signaling"/>
    <property type="evidence" value="ECO:0007669"/>
    <property type="project" value="TreeGrafter"/>
</dbReference>
<dbReference type="Proteomes" id="UP001141434">
    <property type="component" value="Unassembled WGS sequence"/>
</dbReference>
<evidence type="ECO:0000256" key="9">
    <source>
        <dbReference type="ARBA" id="ARBA00022816"/>
    </source>
</evidence>
<evidence type="ECO:0000256" key="12">
    <source>
        <dbReference type="ARBA" id="ARBA00022927"/>
    </source>
</evidence>
<evidence type="ECO:0000313" key="18">
    <source>
        <dbReference type="EMBL" id="KAJ5081441.1"/>
    </source>
</evidence>
<dbReference type="FunFam" id="2.130.10.10:FF:000017">
    <property type="entry name" value="SEC13 homolog (S. cerevisiae)"/>
    <property type="match status" value="1"/>
</dbReference>
<dbReference type="InterPro" id="IPR036322">
    <property type="entry name" value="WD40_repeat_dom_sf"/>
</dbReference>
<keyword evidence="14" id="KW-0906">Nuclear pore complex</keyword>
<evidence type="ECO:0000256" key="4">
    <source>
        <dbReference type="ARBA" id="ARBA00013473"/>
    </source>
</evidence>
<evidence type="ECO:0000313" key="19">
    <source>
        <dbReference type="Proteomes" id="UP001141434"/>
    </source>
</evidence>
<evidence type="ECO:0000256" key="16">
    <source>
        <dbReference type="ARBA" id="ARBA00025261"/>
    </source>
</evidence>
<dbReference type="GO" id="GO:0005198">
    <property type="term" value="F:structural molecule activity"/>
    <property type="evidence" value="ECO:0007669"/>
    <property type="project" value="InterPro"/>
</dbReference>
<keyword evidence="15" id="KW-0539">Nucleus</keyword>
<keyword evidence="11" id="KW-0931">ER-Golgi transport</keyword>
<dbReference type="InterPro" id="IPR037363">
    <property type="entry name" value="Sec13/Seh1_fam"/>
</dbReference>
<dbReference type="PANTHER" id="PTHR11024">
    <property type="entry name" value="NUCLEAR PORE COMPLEX PROTEIN SEC13 / SEH1 FAMILY MEMBER"/>
    <property type="match status" value="1"/>
</dbReference>
<evidence type="ECO:0000256" key="10">
    <source>
        <dbReference type="ARBA" id="ARBA00022824"/>
    </source>
</evidence>
<keyword evidence="8" id="KW-0677">Repeat</keyword>
<evidence type="ECO:0000256" key="14">
    <source>
        <dbReference type="ARBA" id="ARBA00023132"/>
    </source>
</evidence>
<evidence type="ECO:0000256" key="17">
    <source>
        <dbReference type="PROSITE-ProRule" id="PRU00221"/>
    </source>
</evidence>
<dbReference type="Pfam" id="PF00400">
    <property type="entry name" value="WD40"/>
    <property type="match status" value="6"/>
</dbReference>
<evidence type="ECO:0000256" key="2">
    <source>
        <dbReference type="ARBA" id="ARBA00010102"/>
    </source>
</evidence>
<comment type="similarity">
    <text evidence="2">Belongs to the WD repeat SEC13 family.</text>
</comment>
<dbReference type="InterPro" id="IPR015943">
    <property type="entry name" value="WD40/YVTN_repeat-like_dom_sf"/>
</dbReference>
<dbReference type="AlphaFoldDB" id="A0A9W9EGN1"/>
<dbReference type="PRINTS" id="PR00320">
    <property type="entry name" value="GPROTEINBRPT"/>
</dbReference>
<dbReference type="RefSeq" id="XP_056506728.1">
    <property type="nucleotide sequence ID" value="XM_056660230.1"/>
</dbReference>
<keyword evidence="7 17" id="KW-0853">WD repeat</keyword>
<dbReference type="OrthoDB" id="364224at2759"/>
<dbReference type="InterPro" id="IPR020472">
    <property type="entry name" value="WD40_PAC1"/>
</dbReference>
<evidence type="ECO:0000256" key="1">
    <source>
        <dbReference type="ARBA" id="ARBA00004567"/>
    </source>
</evidence>
<keyword evidence="9" id="KW-0509">mRNA transport</keyword>
<dbReference type="GeneID" id="81399399"/>
<protein>
    <recommendedName>
        <fullName evidence="5">Protein transport protein SEC13</fullName>
    </recommendedName>
    <alternativeName>
        <fullName evidence="4">Protein transport protein sec13</fullName>
    </alternativeName>
</protein>
<reference evidence="18" key="2">
    <citation type="journal article" date="2023" name="IMA Fungus">
        <title>Comparative genomic study of the Penicillium genus elucidates a diverse pangenome and 15 lateral gene transfer events.</title>
        <authorList>
            <person name="Petersen C."/>
            <person name="Sorensen T."/>
            <person name="Nielsen M.R."/>
            <person name="Sondergaard T.E."/>
            <person name="Sorensen J.L."/>
            <person name="Fitzpatrick D.A."/>
            <person name="Frisvad J.C."/>
            <person name="Nielsen K.L."/>
        </authorList>
    </citation>
    <scope>NUCLEOTIDE SEQUENCE</scope>
    <source>
        <strain evidence="18">IBT 34128</strain>
    </source>
</reference>
<dbReference type="SUPFAM" id="SSF50978">
    <property type="entry name" value="WD40 repeat-like"/>
    <property type="match status" value="1"/>
</dbReference>
<dbReference type="PROSITE" id="PS50294">
    <property type="entry name" value="WD_REPEATS_REGION"/>
    <property type="match status" value="2"/>
</dbReference>
<dbReference type="InterPro" id="IPR001680">
    <property type="entry name" value="WD40_rpt"/>
</dbReference>
<dbReference type="PANTHER" id="PTHR11024:SF2">
    <property type="entry name" value="PROTEIN SEC13 HOMOLOG"/>
    <property type="match status" value="1"/>
</dbReference>
<evidence type="ECO:0000256" key="6">
    <source>
        <dbReference type="ARBA" id="ARBA00022448"/>
    </source>
</evidence>
<comment type="subunit">
    <text evidence="3">The COPII coat is composed of at least 5 proteins: the SEC23/24 complex, the SEC13/31 complex, and the protein SAR1. Component of the nuclear pore complex (NPC). NPC constitutes the exclusive means of nucleocytoplasmic transport. NPCs allow the passive diffusion of ions and small molecules and the active, nuclear transport receptor-mediated bidirectional transport of macromolecules such as proteins, RNAs, ribonucleoparticles (RNPs), and ribosomal subunits across the nuclear envelope. Due to its 8-fold rotational symmetry, all subunits are present with 8 copies or multiples thereof.</text>
</comment>
<dbReference type="GO" id="GO:0051028">
    <property type="term" value="P:mRNA transport"/>
    <property type="evidence" value="ECO:0007669"/>
    <property type="project" value="UniProtKB-KW"/>
</dbReference>
<evidence type="ECO:0000256" key="8">
    <source>
        <dbReference type="ARBA" id="ARBA00022737"/>
    </source>
</evidence>
<evidence type="ECO:0000256" key="5">
    <source>
        <dbReference type="ARBA" id="ARBA00021281"/>
    </source>
</evidence>
<feature type="repeat" description="WD" evidence="17">
    <location>
        <begin position="53"/>
        <end position="86"/>
    </location>
</feature>
<organism evidence="18 19">
    <name type="scientific">Penicillium alfredii</name>
    <dbReference type="NCBI Taxonomy" id="1506179"/>
    <lineage>
        <taxon>Eukaryota</taxon>
        <taxon>Fungi</taxon>
        <taxon>Dikarya</taxon>
        <taxon>Ascomycota</taxon>
        <taxon>Pezizomycotina</taxon>
        <taxon>Eurotiomycetes</taxon>
        <taxon>Eurotiomycetidae</taxon>
        <taxon>Eurotiales</taxon>
        <taxon>Aspergillaceae</taxon>
        <taxon>Penicillium</taxon>
    </lineage>
</organism>
<proteinExistence type="inferred from homology"/>
<keyword evidence="19" id="KW-1185">Reference proteome</keyword>
<comment type="caution">
    <text evidence="18">The sequence shown here is derived from an EMBL/GenBank/DDBJ whole genome shotgun (WGS) entry which is preliminary data.</text>
</comment>
<evidence type="ECO:0000256" key="13">
    <source>
        <dbReference type="ARBA" id="ARBA00023010"/>
    </source>
</evidence>
<evidence type="ECO:0000256" key="7">
    <source>
        <dbReference type="ARBA" id="ARBA00022574"/>
    </source>
</evidence>
<comment type="function">
    <text evidence="16">Component of the coat protein complex II (COPII) which promotes the formation of transport vesicles from the endoplasmic reticulum (ER). The coat has two main functions, the physical deformation of the endoplasmic reticulum membrane into vesicles and the selection of cargo molecules. It also functions as a component of the nuclear pore complex (NPC). NPC components, collectively referred to as nucleoporins (NUPs), can play the role of both NPC structural components and of docking or interaction partners for transiently associated nuclear transport factors. SEC13 is required for efficient mRNA export from the nucleus to the cytoplasm and for correct nuclear pore biogenesis and distribution.</text>
</comment>
<sequence length="309" mass="33940">MAAAQVISNSGHDDMIHDAGLDYYGRRLATCSSDKTIKIFEIEGESHRLVETLKGHEGAVWCVAWAHPKFGTILASSSYDGKVLIWREQPQNATSPAGGSTWTKVFDFSLHTASVNMVSWAPHESGCLLACASSDGLVSVLEFRDNNWTHQTFHAHGMGVNSISWAPAAFAGSLISSNPGPGQQRRFVTGGSDNLVKIWDYDSDSKSYNPTQTLEGHSDWVRDVAWSPSILSKSYIASASQDKTVRIWTSDASNPGQWSSQTLEFDTVLWRVSWSLSGNILAVSGGDNKVSLWKENLKGQWEKVKDIEE</sequence>
<evidence type="ECO:0000256" key="3">
    <source>
        <dbReference type="ARBA" id="ARBA00011369"/>
    </source>
</evidence>
<reference evidence="18" key="1">
    <citation type="submission" date="2022-11" db="EMBL/GenBank/DDBJ databases">
        <authorList>
            <person name="Petersen C."/>
        </authorList>
    </citation>
    <scope>NUCLEOTIDE SEQUENCE</scope>
    <source>
        <strain evidence="18">IBT 34128</strain>
    </source>
</reference>
<dbReference type="GO" id="GO:0006606">
    <property type="term" value="P:protein import into nucleus"/>
    <property type="evidence" value="ECO:0007669"/>
    <property type="project" value="TreeGrafter"/>
</dbReference>
<evidence type="ECO:0000256" key="15">
    <source>
        <dbReference type="ARBA" id="ARBA00023242"/>
    </source>
</evidence>
<dbReference type="GO" id="GO:0031080">
    <property type="term" value="C:nuclear pore outer ring"/>
    <property type="evidence" value="ECO:0007669"/>
    <property type="project" value="TreeGrafter"/>
</dbReference>
<accession>A0A9W9EGN1</accession>
<keyword evidence="12" id="KW-0653">Protein transport</keyword>
<comment type="subcellular location">
    <subcellularLocation>
        <location evidence="1">Nucleus</location>
        <location evidence="1">Nuclear pore complex</location>
    </subcellularLocation>
</comment>
<gene>
    <name evidence="18" type="ORF">NUU61_009705</name>
</gene>
<dbReference type="GO" id="GO:0032527">
    <property type="term" value="P:protein exit from endoplasmic reticulum"/>
    <property type="evidence" value="ECO:0007669"/>
    <property type="project" value="TreeGrafter"/>
</dbReference>
<dbReference type="PROSITE" id="PS50082">
    <property type="entry name" value="WD_REPEATS_2"/>
    <property type="match status" value="3"/>
</dbReference>
<dbReference type="GO" id="GO:0090114">
    <property type="term" value="P:COPII-coated vesicle budding"/>
    <property type="evidence" value="ECO:0007669"/>
    <property type="project" value="TreeGrafter"/>
</dbReference>
<keyword evidence="13" id="KW-0811">Translocation</keyword>
<keyword evidence="6" id="KW-0813">Transport</keyword>
<feature type="repeat" description="WD" evidence="17">
    <location>
        <begin position="214"/>
        <end position="248"/>
    </location>
</feature>
<dbReference type="Gene3D" id="2.130.10.10">
    <property type="entry name" value="YVTN repeat-like/Quinoprotein amine dehydrogenase"/>
    <property type="match status" value="1"/>
</dbReference>
<dbReference type="EMBL" id="JAPMSZ010000012">
    <property type="protein sequence ID" value="KAJ5081441.1"/>
    <property type="molecule type" value="Genomic_DNA"/>
</dbReference>
<evidence type="ECO:0000256" key="11">
    <source>
        <dbReference type="ARBA" id="ARBA00022892"/>
    </source>
</evidence>
<keyword evidence="10" id="KW-0256">Endoplasmic reticulum</keyword>